<protein>
    <submittedName>
        <fullName evidence="1">Uncharacterized protein</fullName>
    </submittedName>
</protein>
<name>A0AAD7UU05_9FUNG</name>
<dbReference type="EMBL" id="JARTCD010000076">
    <property type="protein sequence ID" value="KAJ8653544.1"/>
    <property type="molecule type" value="Genomic_DNA"/>
</dbReference>
<comment type="caution">
    <text evidence="1">The sequence shown here is derived from an EMBL/GenBank/DDBJ whole genome shotgun (WGS) entry which is preliminary data.</text>
</comment>
<dbReference type="GeneID" id="83218185"/>
<proteinExistence type="predicted"/>
<dbReference type="AlphaFoldDB" id="A0AAD7UU05"/>
<gene>
    <name evidence="1" type="ORF">O0I10_010783</name>
</gene>
<keyword evidence="2" id="KW-1185">Reference proteome</keyword>
<dbReference type="Proteomes" id="UP001234581">
    <property type="component" value="Unassembled WGS sequence"/>
</dbReference>
<dbReference type="RefSeq" id="XP_058338458.1">
    <property type="nucleotide sequence ID" value="XM_058490758.1"/>
</dbReference>
<reference evidence="1 2" key="1">
    <citation type="submission" date="2023-03" db="EMBL/GenBank/DDBJ databases">
        <title>Genome sequence of Lichtheimia ornata CBS 291.66.</title>
        <authorList>
            <person name="Mohabir J.T."/>
            <person name="Shea T.P."/>
            <person name="Kurbessoian T."/>
            <person name="Berby B."/>
            <person name="Fontaine J."/>
            <person name="Livny J."/>
            <person name="Gnirke A."/>
            <person name="Stajich J.E."/>
            <person name="Cuomo C.A."/>
        </authorList>
    </citation>
    <scope>NUCLEOTIDE SEQUENCE [LARGE SCALE GENOMIC DNA]</scope>
    <source>
        <strain evidence="1">CBS 291.66</strain>
    </source>
</reference>
<accession>A0AAD7UU05</accession>
<evidence type="ECO:0000313" key="2">
    <source>
        <dbReference type="Proteomes" id="UP001234581"/>
    </source>
</evidence>
<sequence length="74" mass="8830">MITITREQAICMFFYEEFNEENVARLVPKIDSMEDLEICYLNDDPTEPVLMHIQTIHGDPFKFRLYPAQYEPQT</sequence>
<organism evidence="1 2">
    <name type="scientific">Lichtheimia ornata</name>
    <dbReference type="NCBI Taxonomy" id="688661"/>
    <lineage>
        <taxon>Eukaryota</taxon>
        <taxon>Fungi</taxon>
        <taxon>Fungi incertae sedis</taxon>
        <taxon>Mucoromycota</taxon>
        <taxon>Mucoromycotina</taxon>
        <taxon>Mucoromycetes</taxon>
        <taxon>Mucorales</taxon>
        <taxon>Lichtheimiaceae</taxon>
        <taxon>Lichtheimia</taxon>
    </lineage>
</organism>
<evidence type="ECO:0000313" key="1">
    <source>
        <dbReference type="EMBL" id="KAJ8653544.1"/>
    </source>
</evidence>